<feature type="region of interest" description="Disordered" evidence="2">
    <location>
        <begin position="106"/>
        <end position="129"/>
    </location>
</feature>
<feature type="region of interest" description="Disordered" evidence="2">
    <location>
        <begin position="1278"/>
        <end position="1334"/>
    </location>
</feature>
<evidence type="ECO:0000313" key="4">
    <source>
        <dbReference type="Proteomes" id="UP000613740"/>
    </source>
</evidence>
<sequence>MQTSKSLDAKAQGGEAASLGVAAKQPLQPSNTNQLVLQAARVAIHVRPRSPRLSPTSYVPLDASLSAWSPTRHDGSVASALLPRGPGAQPLGPQAAVGKARIPEPAVRPAPEPEAAIHSSVGGAQPAAGGAGERLLADLMGPSLRHEPSVGFGHGPAAAQRPAAAQPCAPAQPGSLHSSSSTATAAQRPAQAAPTRSPGLAEAPLLAASWASGVWPSVAVGGPRDPEEEEARRARRRHRKRVARIVVDHWKAFAAGRLRALAAKRHYRKRLLTAALVAWQSAAVAARVKLRQAAVHDLKRVFLSLGRCVQAWHAVATRQAELRLLQARGEEAVAARRARVCMRAWRGRCHYAADKKRRELQAWYYWSFSSLTRVLRKWHAWARERRRKVHRAARADMAHVAALGRKAFAGWRLRLAYRGWKGQALERAAVFQRRWSLWRALSGWRRAAVACQGARAAACAALEVAAERGVVVQLRSCLTEWRAYAAHRRRRAQRGRYAEAYMRRWRQLLLMWGWRQAMARQRHLRRCELVFAQVGQRVRLGLAWSRWTGAVALLQGQRNAELRALVQLRAAWAAWWAVMEHRAAKLELLAVATKRVGLVRLRASIMEWRARAAHWRHKAERWERAETWHRRRALAKLMAAWRREAARLAAKAAAGEAAVLHWAWRLLSGAFKTWRRFAWRRRMKLEAPERYRTRLAATALASWMRHTRYQVEKEIKRRRAVRHRYLALLRAGLRAFRAAVERRRAKLADWADLELLHRRLVARTVLAAWRRDFLPAAAAKRAAVRGAERQWRAGMLRRAWLGWTGEARRLRAKHEGVRQARGYCSLRLLRRVLACWAAARPLAEAARADKAAQLAAARYHLGARAKARLLAAWRDVTSDLIVKHLLEARAERLWRGRVLGRAMTSWALFVAARRRRHIREAQATAAYRLRMWRAVLVALALNAQRRRAKRRQAAIAEEHQRLGLLRRGVAALVWYARYRSVKAQGYAAARQAYGRRLAREGAALWLEVGLERRRRRIQNLATAQAHRIARELAIVEPFARRWLYAVRQRRRERLIEAAAAAVGRAGTYWATGGSGGGYPAGGSSGGLGARPAAGLAAAAAPVLRREGLWAGGNPYLALGRPVPAQQGQRQQPDWKERSLPAVLAEALPQRLASTAVQLGQGGLSSPGLVSPSGRRPPPRTPPSVHMECARLALHAQQHQRGCPGGPQEATLSRPAGAPTAAPAPATTAAPHGMLGFLGGQAAAPGALGYAGVCARGQAAAAASTATAAAAEAVPLPAALSQPRRARPAPRCPDFLQQPQQQLSSRPATVSGTGGSRLEAIGPSQHAGGISGLGAWHTQLSGHGYRQMDVHAPHSSSSGGGGVLTNGAVLAGLSQQQAQAQADDWGFWRSRPHTVAAVGGGGGGSAVRGGEAASQAPSSGGGRAGGSSGGGHPPSSGAAALFFANLGPSHQLSPQLQHQQQQQHQQHQHQHQQQQHQHQHQHQQHQLLHSGRAAAIPQAERELAALIVSAGTAEASLALDSGSRPLTAGGGIAIHQPGAAPPDVLRLPTGGAAGAAAPGGEASDGGTPARTDVLQELGAGRQQASSVQATPGGRMAAGRVLSWQSTCSPLHPAVPARPHQPQPQAPPAQGTDNMAQRDGNGEAVRLVVPPAAAVAEAMPSSDRATAGRSDAEAEMDQLEQVLLHCRDLKRRLRELEQPAGNGGSASVAGDVGGGGGSRHADVAAGLELEAEAEGGAAVVEVGRLVAELAELRPVVEYAAMRLGQLRIGPAAVVD</sequence>
<organism evidence="3 4">
    <name type="scientific">Chlamydomonas schloesseri</name>
    <dbReference type="NCBI Taxonomy" id="2026947"/>
    <lineage>
        <taxon>Eukaryota</taxon>
        <taxon>Viridiplantae</taxon>
        <taxon>Chlorophyta</taxon>
        <taxon>core chlorophytes</taxon>
        <taxon>Chlorophyceae</taxon>
        <taxon>CS clade</taxon>
        <taxon>Chlamydomonadales</taxon>
        <taxon>Chlamydomonadaceae</taxon>
        <taxon>Chlamydomonas</taxon>
    </lineage>
</organism>
<feature type="compositionally biased region" description="Low complexity" evidence="2">
    <location>
        <begin position="1407"/>
        <end position="1417"/>
    </location>
</feature>
<gene>
    <name evidence="3" type="ORF">HYH02_003150</name>
</gene>
<dbReference type="PANTHER" id="PTHR22028:SF9">
    <property type="entry name" value="SFI1 SPINDLE BODY DOMAIN-CONTAINING PROTEIN"/>
    <property type="match status" value="1"/>
</dbReference>
<keyword evidence="4" id="KW-1185">Reference proteome</keyword>
<comment type="caution">
    <text evidence="3">The sequence shown here is derived from an EMBL/GenBank/DDBJ whole genome shotgun (WGS) entry which is preliminary data.</text>
</comment>
<feature type="region of interest" description="Disordered" evidence="2">
    <location>
        <begin position="1159"/>
        <end position="1184"/>
    </location>
</feature>
<dbReference type="InterPro" id="IPR052270">
    <property type="entry name" value="CACF_protein"/>
</dbReference>
<feature type="region of interest" description="Disordered" evidence="2">
    <location>
        <begin position="1"/>
        <end position="29"/>
    </location>
</feature>
<evidence type="ECO:0000256" key="1">
    <source>
        <dbReference type="SAM" id="Coils"/>
    </source>
</evidence>
<feature type="region of interest" description="Disordered" evidence="2">
    <location>
        <begin position="146"/>
        <end position="198"/>
    </location>
</feature>
<dbReference type="OrthoDB" id="549859at2759"/>
<feature type="compositionally biased region" description="Gly residues" evidence="2">
    <location>
        <begin position="1397"/>
        <end position="1406"/>
    </location>
</feature>
<proteinExistence type="predicted"/>
<feature type="compositionally biased region" description="Low complexity" evidence="2">
    <location>
        <begin position="113"/>
        <end position="128"/>
    </location>
</feature>
<feature type="compositionally biased region" description="Low complexity" evidence="2">
    <location>
        <begin position="1454"/>
        <end position="1475"/>
    </location>
</feature>
<feature type="region of interest" description="Disordered" evidence="2">
    <location>
        <begin position="218"/>
        <end position="237"/>
    </location>
</feature>
<evidence type="ECO:0008006" key="5">
    <source>
        <dbReference type="Google" id="ProtNLM"/>
    </source>
</evidence>
<dbReference type="GO" id="GO:0019902">
    <property type="term" value="F:phosphatase binding"/>
    <property type="evidence" value="ECO:0007669"/>
    <property type="project" value="TreeGrafter"/>
</dbReference>
<evidence type="ECO:0000313" key="3">
    <source>
        <dbReference type="EMBL" id="KAG2452116.1"/>
    </source>
</evidence>
<feature type="compositionally biased region" description="Gly residues" evidence="2">
    <location>
        <begin position="1418"/>
        <end position="1431"/>
    </location>
</feature>
<feature type="region of interest" description="Disordered" evidence="2">
    <location>
        <begin position="1610"/>
        <end position="1636"/>
    </location>
</feature>
<feature type="region of interest" description="Disordered" evidence="2">
    <location>
        <begin position="1395"/>
        <end position="1490"/>
    </location>
</feature>
<evidence type="ECO:0000256" key="2">
    <source>
        <dbReference type="SAM" id="MobiDB-lite"/>
    </source>
</evidence>
<feature type="region of interest" description="Disordered" evidence="2">
    <location>
        <begin position="1196"/>
        <end position="1226"/>
    </location>
</feature>
<keyword evidence="1" id="KW-0175">Coiled coil</keyword>
<feature type="compositionally biased region" description="Low complexity" evidence="2">
    <location>
        <begin position="1214"/>
        <end position="1226"/>
    </location>
</feature>
<feature type="compositionally biased region" description="Low complexity" evidence="2">
    <location>
        <begin position="1553"/>
        <end position="1565"/>
    </location>
</feature>
<feature type="region of interest" description="Disordered" evidence="2">
    <location>
        <begin position="1696"/>
        <end position="1718"/>
    </location>
</feature>
<name>A0A835WSP6_9CHLO</name>
<dbReference type="PANTHER" id="PTHR22028">
    <property type="entry name" value="SFI1 SPINDLE BODY DOMAIN-CONTAINING PROTEIN-RELATED"/>
    <property type="match status" value="1"/>
</dbReference>
<protein>
    <recommendedName>
        <fullName evidence="5">Sfi1 spindle body domain-containing protein</fullName>
    </recommendedName>
</protein>
<feature type="compositionally biased region" description="Low complexity" evidence="2">
    <location>
        <begin position="156"/>
        <end position="198"/>
    </location>
</feature>
<accession>A0A835WSP6</accession>
<dbReference type="EMBL" id="JAEHOD010000006">
    <property type="protein sequence ID" value="KAG2452116.1"/>
    <property type="molecule type" value="Genomic_DNA"/>
</dbReference>
<reference evidence="3" key="1">
    <citation type="journal article" date="2020" name="bioRxiv">
        <title>Comparative genomics of Chlamydomonas.</title>
        <authorList>
            <person name="Craig R.J."/>
            <person name="Hasan A.R."/>
            <person name="Ness R.W."/>
            <person name="Keightley P.D."/>
        </authorList>
    </citation>
    <scope>NUCLEOTIDE SEQUENCE</scope>
    <source>
        <strain evidence="3">CCAP 11/173</strain>
    </source>
</reference>
<feature type="region of interest" description="Disordered" evidence="2">
    <location>
        <begin position="1549"/>
        <end position="1569"/>
    </location>
</feature>
<feature type="coiled-coil region" evidence="1">
    <location>
        <begin position="1660"/>
        <end position="1687"/>
    </location>
</feature>
<dbReference type="Proteomes" id="UP000613740">
    <property type="component" value="Unassembled WGS sequence"/>
</dbReference>